<dbReference type="InterPro" id="IPR019734">
    <property type="entry name" value="TPR_rpt"/>
</dbReference>
<dbReference type="GO" id="GO:0008476">
    <property type="term" value="F:protein-tyrosine sulfotransferase activity"/>
    <property type="evidence" value="ECO:0007669"/>
    <property type="project" value="InterPro"/>
</dbReference>
<sequence length="610" mass="68675">MTSSPAQVPPADAPCACGSGLRNVRCCGLDWSVAPEATRETPELDRARAALGAGAVAEATRLLIDLLEKFPRHLDALRSLYQIRSAENQAMPAEVLLNRIVRLDPNDLSATQALASLLFAKGALAEAEIHARNAVRLAPADAQSHNLMGMIMTEAHRPQVGEYHYRRVMELLGASNAILSANLAWNLKNQGRIEEARKLYEASVRLEPNVFQTVYGWAQMEETDRNFARARELLDAAERLSPGNRTVRLARAVLHGRTKNFQSAVALLDEIERSPDGNGLGPLEWTEKGQLLDKMGRYQEAFAAYDSGKRTLRAMTGQTYLADEARDLVERLRGFFTASRLSILPRASVRNDVAQPIFIVGFPRSGTTMVEQTLTAHPRISAGDELPTINELTAIIPRMLNSPLAYPEAFADLWLGDQIEGLDNLRDYYLQRARQLGAVRKGASWFTDKMPLNETHLGLIALMFPQAPIIHLLRHPLDVVLSVFSNHLTHGFYCAYDLESIARHYVLVMGLVEHYRREMTLRYLPVRYEDIVDDQESNVRKIMSFVGVPFDKRCLNFHENRRYARTASYAQVTEKLYDRSRYRYRAYLKELAPVIPILEPAIYALGYTID</sequence>
<keyword evidence="1" id="KW-0808">Transferase</keyword>
<dbReference type="InterPro" id="IPR011990">
    <property type="entry name" value="TPR-like_helical_dom_sf"/>
</dbReference>
<dbReference type="Pfam" id="PF13432">
    <property type="entry name" value="TPR_16"/>
    <property type="match status" value="1"/>
</dbReference>
<name>A0A1M7F5Z4_9BRAD</name>
<dbReference type="Gene3D" id="1.25.40.10">
    <property type="entry name" value="Tetratricopeptide repeat domain"/>
    <property type="match status" value="1"/>
</dbReference>
<dbReference type="Pfam" id="PF13469">
    <property type="entry name" value="Sulfotransfer_3"/>
    <property type="match status" value="1"/>
</dbReference>
<dbReference type="RefSeq" id="WP_079544389.1">
    <property type="nucleotide sequence ID" value="NZ_LT670844.1"/>
</dbReference>
<dbReference type="AlphaFoldDB" id="A0A1M7F5Z4"/>
<dbReference type="SMART" id="SM00028">
    <property type="entry name" value="TPR"/>
    <property type="match status" value="4"/>
</dbReference>
<organism evidence="2 3">
    <name type="scientific">Bradyrhizobium lablabi</name>
    <dbReference type="NCBI Taxonomy" id="722472"/>
    <lineage>
        <taxon>Bacteria</taxon>
        <taxon>Pseudomonadati</taxon>
        <taxon>Pseudomonadota</taxon>
        <taxon>Alphaproteobacteria</taxon>
        <taxon>Hyphomicrobiales</taxon>
        <taxon>Nitrobacteraceae</taxon>
        <taxon>Bradyrhizobium</taxon>
    </lineage>
</organism>
<dbReference type="InterPro" id="IPR026634">
    <property type="entry name" value="TPST-like"/>
</dbReference>
<reference evidence="2 3" key="1">
    <citation type="submission" date="2016-11" db="EMBL/GenBank/DDBJ databases">
        <authorList>
            <person name="Jaros S."/>
            <person name="Januszkiewicz K."/>
            <person name="Wedrychowicz H."/>
        </authorList>
    </citation>
    <scope>NUCLEOTIDE SEQUENCE [LARGE SCALE GENOMIC DNA]</scope>
    <source>
        <strain evidence="2 3">GAS499</strain>
    </source>
</reference>
<dbReference type="PANTHER" id="PTHR12788">
    <property type="entry name" value="PROTEIN-TYROSINE SULFOTRANSFERASE 2"/>
    <property type="match status" value="1"/>
</dbReference>
<dbReference type="Gene3D" id="3.40.50.300">
    <property type="entry name" value="P-loop containing nucleotide triphosphate hydrolases"/>
    <property type="match status" value="1"/>
</dbReference>
<dbReference type="SUPFAM" id="SSF52540">
    <property type="entry name" value="P-loop containing nucleoside triphosphate hydrolases"/>
    <property type="match status" value="1"/>
</dbReference>
<dbReference type="InterPro" id="IPR027417">
    <property type="entry name" value="P-loop_NTPase"/>
</dbReference>
<dbReference type="PANTHER" id="PTHR12788:SF10">
    <property type="entry name" value="PROTEIN-TYROSINE SULFOTRANSFERASE"/>
    <property type="match status" value="1"/>
</dbReference>
<evidence type="ECO:0000256" key="1">
    <source>
        <dbReference type="ARBA" id="ARBA00022679"/>
    </source>
</evidence>
<dbReference type="EMBL" id="LT670844">
    <property type="protein sequence ID" value="SHL99410.1"/>
    <property type="molecule type" value="Genomic_DNA"/>
</dbReference>
<gene>
    <name evidence="2" type="ORF">SAMN05444159_7395</name>
</gene>
<evidence type="ECO:0000313" key="2">
    <source>
        <dbReference type="EMBL" id="SHL99410.1"/>
    </source>
</evidence>
<proteinExistence type="predicted"/>
<dbReference type="OrthoDB" id="9800698at2"/>
<accession>A0A1M7F5Z4</accession>
<dbReference type="SUPFAM" id="SSF48452">
    <property type="entry name" value="TPR-like"/>
    <property type="match status" value="1"/>
</dbReference>
<protein>
    <submittedName>
        <fullName evidence="2">Tetratricopeptide repeat-containing protein</fullName>
    </submittedName>
</protein>
<evidence type="ECO:0000313" key="3">
    <source>
        <dbReference type="Proteomes" id="UP000189935"/>
    </source>
</evidence>
<dbReference type="Proteomes" id="UP000189935">
    <property type="component" value="Chromosome I"/>
</dbReference>